<sequence>MMSFCPFFLRRRERRLGTSPFSLTQLLPPSPSPPEEEGVGTSTRFVPREASFGAGFES</sequence>
<dbReference type="Gramene" id="PRQ31367">
    <property type="protein sequence ID" value="PRQ31367"/>
    <property type="gene ID" value="RchiOBHm_Chr5g0034701"/>
</dbReference>
<dbReference type="EMBL" id="PDCK01000043">
    <property type="protein sequence ID" value="PRQ31367.1"/>
    <property type="molecule type" value="Genomic_DNA"/>
</dbReference>
<accession>A0A2P6QB14</accession>
<organism evidence="2 3">
    <name type="scientific">Rosa chinensis</name>
    <name type="common">China rose</name>
    <dbReference type="NCBI Taxonomy" id="74649"/>
    <lineage>
        <taxon>Eukaryota</taxon>
        <taxon>Viridiplantae</taxon>
        <taxon>Streptophyta</taxon>
        <taxon>Embryophyta</taxon>
        <taxon>Tracheophyta</taxon>
        <taxon>Spermatophyta</taxon>
        <taxon>Magnoliopsida</taxon>
        <taxon>eudicotyledons</taxon>
        <taxon>Gunneridae</taxon>
        <taxon>Pentapetalae</taxon>
        <taxon>rosids</taxon>
        <taxon>fabids</taxon>
        <taxon>Rosales</taxon>
        <taxon>Rosaceae</taxon>
        <taxon>Rosoideae</taxon>
        <taxon>Rosoideae incertae sedis</taxon>
        <taxon>Rosa</taxon>
    </lineage>
</organism>
<gene>
    <name evidence="2" type="ORF">RchiOBHm_Chr5g0034701</name>
</gene>
<keyword evidence="3" id="KW-1185">Reference proteome</keyword>
<name>A0A2P6QB14_ROSCH</name>
<protein>
    <submittedName>
        <fullName evidence="2">Uncharacterized protein</fullName>
    </submittedName>
</protein>
<evidence type="ECO:0000313" key="2">
    <source>
        <dbReference type="EMBL" id="PRQ31367.1"/>
    </source>
</evidence>
<dbReference type="Proteomes" id="UP000238479">
    <property type="component" value="Chromosome 5"/>
</dbReference>
<comment type="caution">
    <text evidence="2">The sequence shown here is derived from an EMBL/GenBank/DDBJ whole genome shotgun (WGS) entry which is preliminary data.</text>
</comment>
<dbReference type="AlphaFoldDB" id="A0A2P6QB14"/>
<reference evidence="2 3" key="1">
    <citation type="journal article" date="2018" name="Nat. Genet.">
        <title>The Rosa genome provides new insights in the design of modern roses.</title>
        <authorList>
            <person name="Bendahmane M."/>
        </authorList>
    </citation>
    <scope>NUCLEOTIDE SEQUENCE [LARGE SCALE GENOMIC DNA]</scope>
    <source>
        <strain evidence="3">cv. Old Blush</strain>
    </source>
</reference>
<proteinExistence type="predicted"/>
<evidence type="ECO:0000256" key="1">
    <source>
        <dbReference type="SAM" id="MobiDB-lite"/>
    </source>
</evidence>
<evidence type="ECO:0000313" key="3">
    <source>
        <dbReference type="Proteomes" id="UP000238479"/>
    </source>
</evidence>
<feature type="region of interest" description="Disordered" evidence="1">
    <location>
        <begin position="19"/>
        <end position="58"/>
    </location>
</feature>